<proteinExistence type="predicted"/>
<dbReference type="HOGENOM" id="CLU_1844820_0_0_1"/>
<reference evidence="1 2" key="1">
    <citation type="submission" date="2013-03" db="EMBL/GenBank/DDBJ databases">
        <title>The Genome Sequence of Capronia coronata CBS 617.96.</title>
        <authorList>
            <consortium name="The Broad Institute Genomics Platform"/>
            <person name="Cuomo C."/>
            <person name="de Hoog S."/>
            <person name="Gorbushina A."/>
            <person name="Walker B."/>
            <person name="Young S.K."/>
            <person name="Zeng Q."/>
            <person name="Gargeya S."/>
            <person name="Fitzgerald M."/>
            <person name="Haas B."/>
            <person name="Abouelleil A."/>
            <person name="Allen A.W."/>
            <person name="Alvarado L."/>
            <person name="Arachchi H.M."/>
            <person name="Berlin A.M."/>
            <person name="Chapman S.B."/>
            <person name="Gainer-Dewar J."/>
            <person name="Goldberg J."/>
            <person name="Griggs A."/>
            <person name="Gujja S."/>
            <person name="Hansen M."/>
            <person name="Howarth C."/>
            <person name="Imamovic A."/>
            <person name="Ireland A."/>
            <person name="Larimer J."/>
            <person name="McCowan C."/>
            <person name="Murphy C."/>
            <person name="Pearson M."/>
            <person name="Poon T.W."/>
            <person name="Priest M."/>
            <person name="Roberts A."/>
            <person name="Saif S."/>
            <person name="Shea T."/>
            <person name="Sisk P."/>
            <person name="Sykes S."/>
            <person name="Wortman J."/>
            <person name="Nusbaum C."/>
            <person name="Birren B."/>
        </authorList>
    </citation>
    <scope>NUCLEOTIDE SEQUENCE [LARGE SCALE GENOMIC DNA]</scope>
    <source>
        <strain evidence="1 2">CBS 617.96</strain>
    </source>
</reference>
<organism evidence="1 2">
    <name type="scientific">Capronia coronata CBS 617.96</name>
    <dbReference type="NCBI Taxonomy" id="1182541"/>
    <lineage>
        <taxon>Eukaryota</taxon>
        <taxon>Fungi</taxon>
        <taxon>Dikarya</taxon>
        <taxon>Ascomycota</taxon>
        <taxon>Pezizomycotina</taxon>
        <taxon>Eurotiomycetes</taxon>
        <taxon>Chaetothyriomycetidae</taxon>
        <taxon>Chaetothyriales</taxon>
        <taxon>Herpotrichiellaceae</taxon>
        <taxon>Capronia</taxon>
    </lineage>
</organism>
<protein>
    <submittedName>
        <fullName evidence="1">Uncharacterized protein</fullName>
    </submittedName>
</protein>
<keyword evidence="2" id="KW-1185">Reference proteome</keyword>
<dbReference type="AlphaFoldDB" id="W9YHH2"/>
<comment type="caution">
    <text evidence="1">The sequence shown here is derived from an EMBL/GenBank/DDBJ whole genome shotgun (WGS) entry which is preliminary data.</text>
</comment>
<dbReference type="OrthoDB" id="1001765at2759"/>
<accession>W9YHH2</accession>
<gene>
    <name evidence="1" type="ORF">A1O1_05648</name>
</gene>
<name>W9YHH2_9EURO</name>
<evidence type="ECO:0000313" key="1">
    <source>
        <dbReference type="EMBL" id="EXJ88716.1"/>
    </source>
</evidence>
<dbReference type="EMBL" id="AMWN01000004">
    <property type="protein sequence ID" value="EXJ88716.1"/>
    <property type="molecule type" value="Genomic_DNA"/>
</dbReference>
<dbReference type="RefSeq" id="XP_007724722.1">
    <property type="nucleotide sequence ID" value="XM_007726532.1"/>
</dbReference>
<dbReference type="STRING" id="1182541.W9YHH2"/>
<sequence length="139" mass="15447">MSPHASTTSTLLTRRAFSPRQHNHNLITTFGIGALIGIRRVIAAADSSQEPIIGYMLSVESSDDAFFRMTVNEVPRTTTSFERRICSIWANISALEFMIADSCSNLPSSIASLTVFLISRQSTMVPHRWPCRRLLKSSS</sequence>
<evidence type="ECO:0000313" key="2">
    <source>
        <dbReference type="Proteomes" id="UP000019484"/>
    </source>
</evidence>
<dbReference type="Proteomes" id="UP000019484">
    <property type="component" value="Unassembled WGS sequence"/>
</dbReference>
<dbReference type="GeneID" id="19160521"/>